<feature type="compositionally biased region" description="Polar residues" evidence="2">
    <location>
        <begin position="1"/>
        <end position="27"/>
    </location>
</feature>
<feature type="domain" description="CCHC-type" evidence="3">
    <location>
        <begin position="348"/>
        <end position="363"/>
    </location>
</feature>
<evidence type="ECO:0000313" key="5">
    <source>
        <dbReference type="Proteomes" id="UP000694255"/>
    </source>
</evidence>
<feature type="region of interest" description="Disordered" evidence="2">
    <location>
        <begin position="1"/>
        <end position="34"/>
    </location>
</feature>
<dbReference type="Pfam" id="PF03732">
    <property type="entry name" value="Retrotrans_gag"/>
    <property type="match status" value="1"/>
</dbReference>
<dbReference type="PROSITE" id="PS50158">
    <property type="entry name" value="ZF_CCHC"/>
    <property type="match status" value="1"/>
</dbReference>
<evidence type="ECO:0000313" key="4">
    <source>
        <dbReference type="EMBL" id="KAG7661204.1"/>
    </source>
</evidence>
<protein>
    <recommendedName>
        <fullName evidence="3">CCHC-type domain-containing protein</fullName>
    </recommendedName>
</protein>
<organism evidence="4 5">
    <name type="scientific">[Candida] subhashii</name>
    <dbReference type="NCBI Taxonomy" id="561895"/>
    <lineage>
        <taxon>Eukaryota</taxon>
        <taxon>Fungi</taxon>
        <taxon>Dikarya</taxon>
        <taxon>Ascomycota</taxon>
        <taxon>Saccharomycotina</taxon>
        <taxon>Pichiomycetes</taxon>
        <taxon>Debaryomycetaceae</taxon>
        <taxon>Spathaspora</taxon>
    </lineage>
</organism>
<sequence length="368" mass="43611">MNNNNSSQTTPAHTNQGHPDNQNQHDYFNQEDDFEHDYFSQEDDFDQEYFSHDEDDFEQLNYNHDGTNDYPKPYPKVKYPFDGSTENLKYGRSALENMKTAIMENINSKQALSSLDTLKLVKPYLKDNAYHWAKEFFTNLHHSLVGEHHHYSRVKVNQLGEVANTVVITLKNEDTVTLRKFLQANNEAKSSYIFEAFTIAFEEKFNVVYESARLIEKIQTIRQREPLFAYRQRFLETYKYCKEAMSEATAIRYFLDGMDIEYRKYYTRDRDNYKTIKDLDNLIEYRDIDDRLSKRNKNHSIRKGRKAYSNNYHPYSGQDHQQQSQSQPQQQSDQQQNSTRTQSSTPICYNCGQPGHIAPRCRQQQLNH</sequence>
<dbReference type="EMBL" id="JAGSYN010000239">
    <property type="protein sequence ID" value="KAG7661204.1"/>
    <property type="molecule type" value="Genomic_DNA"/>
</dbReference>
<name>A0A8J5UVQ9_9ASCO</name>
<dbReference type="RefSeq" id="XP_049261437.1">
    <property type="nucleotide sequence ID" value="XM_049409332.1"/>
</dbReference>
<reference evidence="4 5" key="1">
    <citation type="journal article" date="2021" name="DNA Res.">
        <title>Genome analysis of Candida subhashii reveals its hybrid nature and dual mitochondrial genome conformations.</title>
        <authorList>
            <person name="Mixao V."/>
            <person name="Hegedusova E."/>
            <person name="Saus E."/>
            <person name="Pryszcz L.P."/>
            <person name="Cillingova A."/>
            <person name="Nosek J."/>
            <person name="Gabaldon T."/>
        </authorList>
    </citation>
    <scope>NUCLEOTIDE SEQUENCE [LARGE SCALE GENOMIC DNA]</scope>
    <source>
        <strain evidence="4 5">CBS 10753</strain>
    </source>
</reference>
<evidence type="ECO:0000256" key="2">
    <source>
        <dbReference type="SAM" id="MobiDB-lite"/>
    </source>
</evidence>
<dbReference type="GeneID" id="73472083"/>
<keyword evidence="5" id="KW-1185">Reference proteome</keyword>
<feature type="compositionally biased region" description="Basic residues" evidence="2">
    <location>
        <begin position="296"/>
        <end position="306"/>
    </location>
</feature>
<gene>
    <name evidence="4" type="ORF">J8A68_005283</name>
</gene>
<proteinExistence type="predicted"/>
<feature type="region of interest" description="Disordered" evidence="2">
    <location>
        <begin position="296"/>
        <end position="354"/>
    </location>
</feature>
<dbReference type="SMART" id="SM00343">
    <property type="entry name" value="ZnF_C2HC"/>
    <property type="match status" value="1"/>
</dbReference>
<dbReference type="GO" id="GO:0003676">
    <property type="term" value="F:nucleic acid binding"/>
    <property type="evidence" value="ECO:0007669"/>
    <property type="project" value="InterPro"/>
</dbReference>
<dbReference type="InterPro" id="IPR005162">
    <property type="entry name" value="Retrotrans_gag_dom"/>
</dbReference>
<comment type="caution">
    <text evidence="4">The sequence shown here is derived from an EMBL/GenBank/DDBJ whole genome shotgun (WGS) entry which is preliminary data.</text>
</comment>
<keyword evidence="1" id="KW-0863">Zinc-finger</keyword>
<dbReference type="Proteomes" id="UP000694255">
    <property type="component" value="Unassembled WGS sequence"/>
</dbReference>
<evidence type="ECO:0000259" key="3">
    <source>
        <dbReference type="PROSITE" id="PS50158"/>
    </source>
</evidence>
<dbReference type="GO" id="GO:0008270">
    <property type="term" value="F:zinc ion binding"/>
    <property type="evidence" value="ECO:0007669"/>
    <property type="project" value="UniProtKB-KW"/>
</dbReference>
<feature type="compositionally biased region" description="Low complexity" evidence="2">
    <location>
        <begin position="316"/>
        <end position="345"/>
    </location>
</feature>
<dbReference type="Pfam" id="PF00098">
    <property type="entry name" value="zf-CCHC"/>
    <property type="match status" value="1"/>
</dbReference>
<keyword evidence="1" id="KW-0862">Zinc</keyword>
<evidence type="ECO:0000256" key="1">
    <source>
        <dbReference type="PROSITE-ProRule" id="PRU00047"/>
    </source>
</evidence>
<dbReference type="AlphaFoldDB" id="A0A8J5UVQ9"/>
<keyword evidence="1" id="KW-0479">Metal-binding</keyword>
<dbReference type="InterPro" id="IPR001878">
    <property type="entry name" value="Znf_CCHC"/>
</dbReference>
<accession>A0A8J5UVQ9</accession>